<dbReference type="GeneID" id="113734677"/>
<gene>
    <name evidence="3" type="primary">LOC113734677</name>
</gene>
<feature type="compositionally biased region" description="Low complexity" evidence="1">
    <location>
        <begin position="34"/>
        <end position="43"/>
    </location>
</feature>
<evidence type="ECO:0000313" key="3">
    <source>
        <dbReference type="RefSeq" id="XP_027117115.2"/>
    </source>
</evidence>
<dbReference type="PANTHER" id="PTHR24030">
    <property type="entry name" value="PROTEIN CMSS1"/>
    <property type="match status" value="1"/>
</dbReference>
<reference evidence="2" key="1">
    <citation type="journal article" date="2025" name="Foods">
        <title>Unveiling the Microbial Signatures of Arabica Coffee Cherries: Insights into Ripeness Specific Diversity, Functional Traits, and Implications for Quality and Safety.</title>
        <authorList>
            <consortium name="RefSeq"/>
            <person name="Tenea G.N."/>
            <person name="Cifuentes V."/>
            <person name="Reyes P."/>
            <person name="Cevallos-Vallejos M."/>
        </authorList>
    </citation>
    <scope>NUCLEOTIDE SEQUENCE [LARGE SCALE GENOMIC DNA]</scope>
</reference>
<dbReference type="Pfam" id="PF14617">
    <property type="entry name" value="CMS1"/>
    <property type="match status" value="1"/>
</dbReference>
<dbReference type="GO" id="GO:0030686">
    <property type="term" value="C:90S preribosome"/>
    <property type="evidence" value="ECO:0007669"/>
    <property type="project" value="TreeGrafter"/>
</dbReference>
<dbReference type="RefSeq" id="XP_027117115.2">
    <property type="nucleotide sequence ID" value="XM_027261314.2"/>
</dbReference>
<dbReference type="Gene3D" id="3.40.50.300">
    <property type="entry name" value="P-loop containing nucleotide triphosphate hydrolases"/>
    <property type="match status" value="1"/>
</dbReference>
<feature type="compositionally biased region" description="Basic and acidic residues" evidence="1">
    <location>
        <begin position="59"/>
        <end position="80"/>
    </location>
</feature>
<sequence length="302" mass="34408">MGSRKQKNQKQQLSKTPTKKHKNQKPLGPRKSDTGNSNSNSKSTKFKRIRKGEKKKKNQSKEYKEERKENEKKGVKRENDAVQVQQPTPSQQLSYFLHQYQSANGIQLSTLELESFKADTCMVELSQVAAQNNLGEHMKTAFGSSFKEVLCEKQLGEGNVDPGNPALLVISLSALRSLELLRELRPLTKECHAVKLFSKHMKIEEQVSFLKNRVNVACGTPNRIKKLIDMEALGLSRLAVIVLDMHTDVKGYSLFTLPQVREEFWDLYKSYIHPRLLEGDLRICLYGQIPAIRRAPTEAKDN</sequence>
<reference evidence="3" key="2">
    <citation type="submission" date="2025-08" db="UniProtKB">
        <authorList>
            <consortium name="RefSeq"/>
        </authorList>
    </citation>
    <scope>IDENTIFICATION</scope>
    <source>
        <tissue evidence="3">Leaves</tissue>
    </source>
</reference>
<dbReference type="OrthoDB" id="1929311at2759"/>
<evidence type="ECO:0008006" key="4">
    <source>
        <dbReference type="Google" id="ProtNLM"/>
    </source>
</evidence>
<dbReference type="Proteomes" id="UP001652660">
    <property type="component" value="Chromosome 3e"/>
</dbReference>
<proteinExistence type="predicted"/>
<protein>
    <recommendedName>
        <fullName evidence="4">Protein CMSS1</fullName>
    </recommendedName>
</protein>
<dbReference type="InterPro" id="IPR027417">
    <property type="entry name" value="P-loop_NTPase"/>
</dbReference>
<organism evidence="2 3">
    <name type="scientific">Coffea arabica</name>
    <name type="common">Arabian coffee</name>
    <dbReference type="NCBI Taxonomy" id="13443"/>
    <lineage>
        <taxon>Eukaryota</taxon>
        <taxon>Viridiplantae</taxon>
        <taxon>Streptophyta</taxon>
        <taxon>Embryophyta</taxon>
        <taxon>Tracheophyta</taxon>
        <taxon>Spermatophyta</taxon>
        <taxon>Magnoliopsida</taxon>
        <taxon>eudicotyledons</taxon>
        <taxon>Gunneridae</taxon>
        <taxon>Pentapetalae</taxon>
        <taxon>asterids</taxon>
        <taxon>lamiids</taxon>
        <taxon>Gentianales</taxon>
        <taxon>Rubiaceae</taxon>
        <taxon>Ixoroideae</taxon>
        <taxon>Gardenieae complex</taxon>
        <taxon>Bertiereae - Coffeeae clade</taxon>
        <taxon>Coffeeae</taxon>
        <taxon>Coffea</taxon>
    </lineage>
</organism>
<keyword evidence="2" id="KW-1185">Reference proteome</keyword>
<name>A0A6P6WPB2_COFAR</name>
<dbReference type="AlphaFoldDB" id="A0A6P6WPB2"/>
<dbReference type="GO" id="GO:0005634">
    <property type="term" value="C:nucleus"/>
    <property type="evidence" value="ECO:0007669"/>
    <property type="project" value="TreeGrafter"/>
</dbReference>
<evidence type="ECO:0000256" key="1">
    <source>
        <dbReference type="SAM" id="MobiDB-lite"/>
    </source>
</evidence>
<dbReference type="InterPro" id="IPR032704">
    <property type="entry name" value="Cms1"/>
</dbReference>
<feature type="region of interest" description="Disordered" evidence="1">
    <location>
        <begin position="1"/>
        <end position="86"/>
    </location>
</feature>
<feature type="compositionally biased region" description="Basic residues" evidence="1">
    <location>
        <begin position="44"/>
        <end position="58"/>
    </location>
</feature>
<accession>A0A6P6WPB2</accession>
<dbReference type="PANTHER" id="PTHR24030:SF0">
    <property type="entry name" value="PROTEIN CMSS1"/>
    <property type="match status" value="1"/>
</dbReference>
<evidence type="ECO:0000313" key="2">
    <source>
        <dbReference type="Proteomes" id="UP001652660"/>
    </source>
</evidence>